<reference evidence="4 5" key="1">
    <citation type="submission" date="2019-06" db="EMBL/GenBank/DDBJ databases">
        <title>Sequencing the genomes of 1000 actinobacteria strains.</title>
        <authorList>
            <person name="Klenk H.-P."/>
        </authorList>
    </citation>
    <scope>NUCLEOTIDE SEQUENCE [LARGE SCALE GENOMIC DNA]</scope>
    <source>
        <strain evidence="4 5">DSM 45301</strain>
    </source>
</reference>
<dbReference type="Gene3D" id="3.30.1490.20">
    <property type="entry name" value="ATP-grasp fold, A domain"/>
    <property type="match status" value="1"/>
</dbReference>
<feature type="region of interest" description="Disordered" evidence="1">
    <location>
        <begin position="686"/>
        <end position="705"/>
    </location>
</feature>
<dbReference type="AlphaFoldDB" id="A0A543DRN4"/>
<dbReference type="Proteomes" id="UP000315677">
    <property type="component" value="Unassembled WGS sequence"/>
</dbReference>
<proteinExistence type="predicted"/>
<evidence type="ECO:0000259" key="3">
    <source>
        <dbReference type="Pfam" id="PF01326"/>
    </source>
</evidence>
<dbReference type="InterPro" id="IPR013815">
    <property type="entry name" value="ATP_grasp_subdomain_1"/>
</dbReference>
<dbReference type="GO" id="GO:0005524">
    <property type="term" value="F:ATP binding"/>
    <property type="evidence" value="ECO:0007669"/>
    <property type="project" value="InterPro"/>
</dbReference>
<comment type="caution">
    <text evidence="4">The sequence shown here is derived from an EMBL/GenBank/DDBJ whole genome shotgun (WGS) entry which is preliminary data.</text>
</comment>
<keyword evidence="5" id="KW-1185">Reference proteome</keyword>
<dbReference type="Pfam" id="PF01326">
    <property type="entry name" value="PPDK_N"/>
    <property type="match status" value="2"/>
</dbReference>
<dbReference type="SUPFAM" id="SSF56059">
    <property type="entry name" value="Glutathione synthetase ATP-binding domain-like"/>
    <property type="match status" value="1"/>
</dbReference>
<dbReference type="InterPro" id="IPR036637">
    <property type="entry name" value="Phosphohistidine_dom_sf"/>
</dbReference>
<feature type="domain" description="Pyruvate phosphate dikinase AMP/ATP-binding" evidence="3">
    <location>
        <begin position="17"/>
        <end position="218"/>
    </location>
</feature>
<organism evidence="4 5">
    <name type="scientific">Pseudonocardia kunmingensis</name>
    <dbReference type="NCBI Taxonomy" id="630975"/>
    <lineage>
        <taxon>Bacteria</taxon>
        <taxon>Bacillati</taxon>
        <taxon>Actinomycetota</taxon>
        <taxon>Actinomycetes</taxon>
        <taxon>Pseudonocardiales</taxon>
        <taxon>Pseudonocardiaceae</taxon>
        <taxon>Pseudonocardia</taxon>
    </lineage>
</organism>
<dbReference type="PANTHER" id="PTHR43615">
    <property type="entry name" value="PHOSPHOENOLPYRUVATE SYNTHASE-RELATED"/>
    <property type="match status" value="1"/>
</dbReference>
<dbReference type="InterPro" id="IPR002192">
    <property type="entry name" value="PPDK_AMP/ATP-bd"/>
</dbReference>
<dbReference type="RefSeq" id="WP_170231466.1">
    <property type="nucleotide sequence ID" value="NZ_VFPA01000002.1"/>
</dbReference>
<dbReference type="InterPro" id="IPR051549">
    <property type="entry name" value="PEP_Utilizing_Enz"/>
</dbReference>
<keyword evidence="4" id="KW-0418">Kinase</keyword>
<dbReference type="GO" id="GO:0016301">
    <property type="term" value="F:kinase activity"/>
    <property type="evidence" value="ECO:0007669"/>
    <property type="project" value="UniProtKB-KW"/>
</dbReference>
<keyword evidence="4" id="KW-0808">Transferase</keyword>
<evidence type="ECO:0000259" key="2">
    <source>
        <dbReference type="Pfam" id="PF00391"/>
    </source>
</evidence>
<keyword evidence="4" id="KW-0670">Pyruvate</keyword>
<dbReference type="Gene3D" id="3.30.470.20">
    <property type="entry name" value="ATP-grasp fold, B domain"/>
    <property type="match status" value="2"/>
</dbReference>
<gene>
    <name evidence="4" type="ORF">FB558_4554</name>
</gene>
<sequence length="801" mass="84526">MADYTLPLSRVGPRETALVGGKAAGLGALITAGFPVPDGFVVTTAAYRDFLETTGLAGLPARELHTRIPREPVPDRIVAAVRAAAAGLHGPVAVRSSGTAEDLADASFAGQHDTYLGVDGEQAVLAAVRDCWASLWTPRAVAYRERYGWDESDLALAVVVQEMVDAEWAGVLFTADPVSGRRDHVVVEAVRGLGESLVSGTATGEHLVADKATGRTVSGSVAVPGAAELVRIGRDVEAAFGAPQDIEWAWAAGRFQLVQARPLTALPDEPVVPDAPPRGRRRSSRRRGTRPSQIHGMAADHMPFPPFPMDTSLFLRPAIRAILTATRSAGLAMPTLEETVVEIDDGVVQLVPPPGVRLTGRAVTGLPRALPSLVRLLRTSTTGWRERSECTLVALCRRVDAADLRGLSDHELLEQVDALLSTMGGLMPSRFGAVPRGALAGVLSERLLAAAVGRERAGTMHAELMSAVPCVTTSANAALERLAATVRADPELLAAYCEEEPARVAERLRGSAAGRALLADVDAYLREFGFREMSIFTVGLPPLRETPEVAHGMIKGLARGRPAEVDAATRLARARAELADARGLRARLLAPVVRRLVDAARTSAGFREDSHYQLVMTLAVARRVVLELGRRFCERGLLDAPDDIAYLERAEVTGLPPAAVRETVERRKAARRAALPGYSLIRAEPGAPVGDDGEVRGTPASRGSAVGPVRVVHDESEFANLQDGEVLVCPYTNPTWTPLFALASAVVVDAGGAASHAAIVAREHGIPAVMGTGNGTRVLTDGQRVVVDGNAGTVVHAGAAG</sequence>
<protein>
    <submittedName>
        <fullName evidence="4">Pyruvate,water dikinase</fullName>
    </submittedName>
</protein>
<evidence type="ECO:0000313" key="4">
    <source>
        <dbReference type="EMBL" id="TQM11981.1"/>
    </source>
</evidence>
<dbReference type="Pfam" id="PF00391">
    <property type="entry name" value="PEP-utilizers"/>
    <property type="match status" value="1"/>
</dbReference>
<feature type="region of interest" description="Disordered" evidence="1">
    <location>
        <begin position="267"/>
        <end position="301"/>
    </location>
</feature>
<evidence type="ECO:0000313" key="5">
    <source>
        <dbReference type="Proteomes" id="UP000315677"/>
    </source>
</evidence>
<name>A0A543DRN4_9PSEU</name>
<feature type="domain" description="PEP-utilising enzyme mobile" evidence="2">
    <location>
        <begin position="722"/>
        <end position="792"/>
    </location>
</feature>
<evidence type="ECO:0000256" key="1">
    <source>
        <dbReference type="SAM" id="MobiDB-lite"/>
    </source>
</evidence>
<feature type="domain" description="Pyruvate phosphate dikinase AMP/ATP-binding" evidence="3">
    <location>
        <begin position="227"/>
        <end position="269"/>
    </location>
</feature>
<dbReference type="PANTHER" id="PTHR43615:SF1">
    <property type="entry name" value="PPDK_N DOMAIN-CONTAINING PROTEIN"/>
    <property type="match status" value="1"/>
</dbReference>
<dbReference type="Gene3D" id="3.50.30.10">
    <property type="entry name" value="Phosphohistidine domain"/>
    <property type="match status" value="1"/>
</dbReference>
<dbReference type="SUPFAM" id="SSF52009">
    <property type="entry name" value="Phosphohistidine domain"/>
    <property type="match status" value="1"/>
</dbReference>
<dbReference type="EMBL" id="VFPA01000002">
    <property type="protein sequence ID" value="TQM11981.1"/>
    <property type="molecule type" value="Genomic_DNA"/>
</dbReference>
<dbReference type="InterPro" id="IPR008279">
    <property type="entry name" value="PEP-util_enz_mobile_dom"/>
</dbReference>
<feature type="compositionally biased region" description="Basic residues" evidence="1">
    <location>
        <begin position="278"/>
        <end position="289"/>
    </location>
</feature>
<accession>A0A543DRN4</accession>